<evidence type="ECO:0000313" key="1">
    <source>
        <dbReference type="EMBL" id="VVP67839.1"/>
    </source>
</evidence>
<dbReference type="Proteomes" id="UP000325565">
    <property type="component" value="Unassembled WGS sequence"/>
</dbReference>
<gene>
    <name evidence="1" type="ORF">PS922_00169</name>
</gene>
<organism evidence="1 2">
    <name type="scientific">Pseudomonas fluorescens</name>
    <dbReference type="NCBI Taxonomy" id="294"/>
    <lineage>
        <taxon>Bacteria</taxon>
        <taxon>Pseudomonadati</taxon>
        <taxon>Pseudomonadota</taxon>
        <taxon>Gammaproteobacteria</taxon>
        <taxon>Pseudomonadales</taxon>
        <taxon>Pseudomonadaceae</taxon>
        <taxon>Pseudomonas</taxon>
    </lineage>
</organism>
<dbReference type="AlphaFoldDB" id="A0A5E7R159"/>
<dbReference type="RefSeq" id="WP_154862724.1">
    <property type="nucleotide sequence ID" value="NZ_CABVJB010000001.1"/>
</dbReference>
<evidence type="ECO:0000313" key="2">
    <source>
        <dbReference type="Proteomes" id="UP000325565"/>
    </source>
</evidence>
<name>A0A5E7R159_PSEFL</name>
<proteinExistence type="predicted"/>
<accession>A0A5E7R159</accession>
<dbReference type="EMBL" id="CABVJB010000001">
    <property type="protein sequence ID" value="VVP67839.1"/>
    <property type="molecule type" value="Genomic_DNA"/>
</dbReference>
<sequence length="228" mass="25491">MKSFLLAAAKLATGLFFAGLALAISIALFSWATDSYRNSQAKQYESIKEWSADLSTNLGLQLQAKTKVVSGKLLLSVDVVGYPAYLSDPRLAERNQKAQLIIYFVDQDGFRVFSKPIELSEFSGIVGAKGEKIGLRTQLQEYVSIEDYKRFQHLQVEWTLETKVPPDLALDVKEDQSRLDHCAPNISQAERLKRLSRHGELRQTSSGSYSAGSRSVHFFHDGTLLNCQ</sequence>
<protein>
    <submittedName>
        <fullName evidence="1">Uncharacterized protein</fullName>
    </submittedName>
</protein>
<reference evidence="1 2" key="1">
    <citation type="submission" date="2019-09" db="EMBL/GenBank/DDBJ databases">
        <authorList>
            <person name="Chandra G."/>
            <person name="Truman W A."/>
        </authorList>
    </citation>
    <scope>NUCLEOTIDE SEQUENCE [LARGE SCALE GENOMIC DNA]</scope>
    <source>
        <strain evidence="1">PS922</strain>
    </source>
</reference>